<keyword evidence="2" id="KW-1185">Reference proteome</keyword>
<dbReference type="Proteomes" id="UP000003934">
    <property type="component" value="Chromosome"/>
</dbReference>
<dbReference type="EMBL" id="CP003543">
    <property type="protein sequence ID" value="AFP83984.1"/>
    <property type="molecule type" value="Genomic_DNA"/>
</dbReference>
<dbReference type="GeneID" id="67454683"/>
<organism evidence="1 2">
    <name type="scientific">Candidatus Carsonella ruddii HC isolate Thao2000</name>
    <dbReference type="NCBI Taxonomy" id="1202538"/>
    <lineage>
        <taxon>Bacteria</taxon>
        <taxon>Pseudomonadati</taxon>
        <taxon>Pseudomonadota</taxon>
        <taxon>Gammaproteobacteria</taxon>
        <taxon>Oceanospirillales</taxon>
        <taxon>Halomonadaceae</taxon>
        <taxon>Zymobacter group</taxon>
        <taxon>Candidatus Carsonella</taxon>
    </lineage>
</organism>
<dbReference type="RefSeq" id="WP_014887284.1">
    <property type="nucleotide sequence ID" value="NC_018416.1"/>
</dbReference>
<evidence type="ECO:0000313" key="1">
    <source>
        <dbReference type="EMBL" id="AFP83984.1"/>
    </source>
</evidence>
<gene>
    <name evidence="1" type="ORF">A353_0156</name>
</gene>
<dbReference type="OrthoDB" id="9988042at2"/>
<dbReference type="HOGENOM" id="CLU_2192186_0_0_6"/>
<sequence>MNNYLLNLNYYIFNKEIFFNKIIFNNIKKIKFNNELNIIYYYNNLKNTLIYYNPFYGIKINSLLESIKKNNNNNNKKYYNEIFLYRNFKEYVIPYKDLTYIFNLSIETLRKILKKNV</sequence>
<protein>
    <submittedName>
        <fullName evidence="1">Uncharacterized protein</fullName>
    </submittedName>
</protein>
<dbReference type="PATRIC" id="fig|1202538.3.peg.128"/>
<evidence type="ECO:0000313" key="2">
    <source>
        <dbReference type="Proteomes" id="UP000003934"/>
    </source>
</evidence>
<reference evidence="1 2" key="1">
    <citation type="journal article" date="2012" name="Mol. Biol. Evol.">
        <title>Genome reduction and co-evolution between the primary and secondary bacterial symbionts of psyllids.</title>
        <authorList>
            <person name="Sloan D.B."/>
            <person name="Moran N.A."/>
        </authorList>
    </citation>
    <scope>NUCLEOTIDE SEQUENCE [LARGE SCALE GENOMIC DNA]</scope>
    <source>
        <strain evidence="1 2">HC</strain>
    </source>
</reference>
<dbReference type="KEGG" id="crh:A353_0156"/>
<dbReference type="AlphaFoldDB" id="J3Z176"/>
<proteinExistence type="predicted"/>
<name>J3Z176_CARRU</name>
<dbReference type="STRING" id="1202538.A353_0156"/>
<accession>J3Z176</accession>